<dbReference type="AlphaFoldDB" id="A0A0L8GFK5"/>
<accession>A0A0L8GFK5</accession>
<protein>
    <submittedName>
        <fullName evidence="1">Uncharacterized protein</fullName>
    </submittedName>
</protein>
<reference evidence="1" key="1">
    <citation type="submission" date="2015-07" db="EMBL/GenBank/DDBJ databases">
        <title>MeaNS - Measles Nucleotide Surveillance Program.</title>
        <authorList>
            <person name="Tran T."/>
            <person name="Druce J."/>
        </authorList>
    </citation>
    <scope>NUCLEOTIDE SEQUENCE</scope>
    <source>
        <strain evidence="1">UCB-OBI-ISO-001</strain>
        <tissue evidence="1">Gonad</tissue>
    </source>
</reference>
<gene>
    <name evidence="1" type="ORF">OCBIM_22034348mg</name>
</gene>
<proteinExistence type="predicted"/>
<dbReference type="EMBL" id="KQ422016">
    <property type="protein sequence ID" value="KOF75728.1"/>
    <property type="molecule type" value="Genomic_DNA"/>
</dbReference>
<sequence>MKRKVIFKAHFQFIDKIKTSIMKSLEEKKIIYFKINSSRKCLCQLETARVNMQIIGKCYSEHF</sequence>
<organism evidence="1">
    <name type="scientific">Octopus bimaculoides</name>
    <name type="common">California two-spotted octopus</name>
    <dbReference type="NCBI Taxonomy" id="37653"/>
    <lineage>
        <taxon>Eukaryota</taxon>
        <taxon>Metazoa</taxon>
        <taxon>Spiralia</taxon>
        <taxon>Lophotrochozoa</taxon>
        <taxon>Mollusca</taxon>
        <taxon>Cephalopoda</taxon>
        <taxon>Coleoidea</taxon>
        <taxon>Octopodiformes</taxon>
        <taxon>Octopoda</taxon>
        <taxon>Incirrata</taxon>
        <taxon>Octopodidae</taxon>
        <taxon>Octopus</taxon>
    </lineage>
</organism>
<name>A0A0L8GFK5_OCTBM</name>
<evidence type="ECO:0000313" key="1">
    <source>
        <dbReference type="EMBL" id="KOF75728.1"/>
    </source>
</evidence>